<dbReference type="Pfam" id="PF02633">
    <property type="entry name" value="Creatininase"/>
    <property type="match status" value="1"/>
</dbReference>
<evidence type="ECO:0000256" key="2">
    <source>
        <dbReference type="ARBA" id="ARBA00022723"/>
    </source>
</evidence>
<dbReference type="GO" id="GO:0046872">
    <property type="term" value="F:metal ion binding"/>
    <property type="evidence" value="ECO:0007669"/>
    <property type="project" value="UniProtKB-KW"/>
</dbReference>
<comment type="caution">
    <text evidence="6">The sequence shown here is derived from an EMBL/GenBank/DDBJ whole genome shotgun (WGS) entry which is preliminary data.</text>
</comment>
<proteinExistence type="inferred from homology"/>
<reference evidence="6 7" key="1">
    <citation type="submission" date="2018-06" db="EMBL/GenBank/DDBJ databases">
        <title>Genomic Encyclopedia of Type Strains, Phase IV (KMG-IV): sequencing the most valuable type-strain genomes for metagenomic binning, comparative biology and taxonomic classification.</title>
        <authorList>
            <person name="Goeker M."/>
        </authorList>
    </citation>
    <scope>NUCLEOTIDE SEQUENCE [LARGE SCALE GENOMIC DNA]</scope>
    <source>
        <strain evidence="6 7">DSM 24875</strain>
    </source>
</reference>
<organism evidence="6 7">
    <name type="scientific">Roseiarcus fermentans</name>
    <dbReference type="NCBI Taxonomy" id="1473586"/>
    <lineage>
        <taxon>Bacteria</taxon>
        <taxon>Pseudomonadati</taxon>
        <taxon>Pseudomonadota</taxon>
        <taxon>Alphaproteobacteria</taxon>
        <taxon>Hyphomicrobiales</taxon>
        <taxon>Roseiarcaceae</taxon>
        <taxon>Roseiarcus</taxon>
    </lineage>
</organism>
<dbReference type="Proteomes" id="UP000253529">
    <property type="component" value="Unassembled WGS sequence"/>
</dbReference>
<evidence type="ECO:0000313" key="7">
    <source>
        <dbReference type="Proteomes" id="UP000253529"/>
    </source>
</evidence>
<dbReference type="PANTHER" id="PTHR35005:SF1">
    <property type="entry name" value="2-AMINO-5-FORMYLAMINO-6-RIBOSYLAMINOPYRIMIDIN-4(3H)-ONE 5'-MONOPHOSPHATE DEFORMYLASE"/>
    <property type="match status" value="1"/>
</dbReference>
<protein>
    <submittedName>
        <fullName evidence="6">Creatinine amidohydrolase</fullName>
    </submittedName>
</protein>
<evidence type="ECO:0000313" key="6">
    <source>
        <dbReference type="EMBL" id="RBP18280.1"/>
    </source>
</evidence>
<keyword evidence="3 6" id="KW-0378">Hydrolase</keyword>
<name>A0A366FW82_9HYPH</name>
<dbReference type="GO" id="GO:0009231">
    <property type="term" value="P:riboflavin biosynthetic process"/>
    <property type="evidence" value="ECO:0007669"/>
    <property type="project" value="TreeGrafter"/>
</dbReference>
<dbReference type="SUPFAM" id="SSF102215">
    <property type="entry name" value="Creatininase"/>
    <property type="match status" value="1"/>
</dbReference>
<evidence type="ECO:0000256" key="4">
    <source>
        <dbReference type="ARBA" id="ARBA00022833"/>
    </source>
</evidence>
<gene>
    <name evidence="6" type="ORF">DFR50_101224</name>
</gene>
<evidence type="ECO:0000256" key="3">
    <source>
        <dbReference type="ARBA" id="ARBA00022801"/>
    </source>
</evidence>
<dbReference type="Gene3D" id="3.40.50.10310">
    <property type="entry name" value="Creatininase"/>
    <property type="match status" value="1"/>
</dbReference>
<evidence type="ECO:0000256" key="5">
    <source>
        <dbReference type="ARBA" id="ARBA00024029"/>
    </source>
</evidence>
<comment type="similarity">
    <text evidence="5">Belongs to the creatininase superfamily.</text>
</comment>
<evidence type="ECO:0000256" key="1">
    <source>
        <dbReference type="ARBA" id="ARBA00001947"/>
    </source>
</evidence>
<keyword evidence="4" id="KW-0862">Zinc</keyword>
<dbReference type="GO" id="GO:0016811">
    <property type="term" value="F:hydrolase activity, acting on carbon-nitrogen (but not peptide) bonds, in linear amides"/>
    <property type="evidence" value="ECO:0007669"/>
    <property type="project" value="TreeGrafter"/>
</dbReference>
<comment type="cofactor">
    <cofactor evidence="1">
        <name>Zn(2+)</name>
        <dbReference type="ChEBI" id="CHEBI:29105"/>
    </cofactor>
</comment>
<sequence>MTLPTRYWADMTWRDFARADMGRVIAVLPVAAIEQHGPHLPLGVDAAINEGYVARAADILPQDLPVLFLPTQVVGVSDEHAGYPGTLTLSIETAIRAWTDIGDSVARTGCRKLVVMNSHGGNGAAIEAVALRLRMRWRMLAVHASWRRLGYPDNLFSPRETTHGIHGGDSETSLMLAFRPDLVRGDEARDFPSAAEEIEREFALLRAKPPLGFAWAASDLNSAGAVGEADRATAEKGEAAAAHGVQRFIALLRDVHAFDLARLAAGPLEHEP</sequence>
<dbReference type="EMBL" id="QNRK01000001">
    <property type="protein sequence ID" value="RBP18280.1"/>
    <property type="molecule type" value="Genomic_DNA"/>
</dbReference>
<accession>A0A366FW82</accession>
<keyword evidence="2" id="KW-0479">Metal-binding</keyword>
<dbReference type="PANTHER" id="PTHR35005">
    <property type="entry name" value="3-DEHYDRO-SCYLLO-INOSOSE HYDROLASE"/>
    <property type="match status" value="1"/>
</dbReference>
<dbReference type="InterPro" id="IPR003785">
    <property type="entry name" value="Creatininase/forma_Hydrolase"/>
</dbReference>
<keyword evidence="7" id="KW-1185">Reference proteome</keyword>
<dbReference type="InterPro" id="IPR024087">
    <property type="entry name" value="Creatininase-like_sf"/>
</dbReference>
<dbReference type="AlphaFoldDB" id="A0A366FW82"/>